<dbReference type="EMBL" id="KZ857383">
    <property type="protein sequence ID" value="RDX55161.1"/>
    <property type="molecule type" value="Genomic_DNA"/>
</dbReference>
<protein>
    <recommendedName>
        <fullName evidence="5">Proteophosphoglycan ppg4</fullName>
    </recommendedName>
</protein>
<dbReference type="AlphaFoldDB" id="A0A371DRM5"/>
<organism evidence="3 4">
    <name type="scientific">Lentinus brumalis</name>
    <dbReference type="NCBI Taxonomy" id="2498619"/>
    <lineage>
        <taxon>Eukaryota</taxon>
        <taxon>Fungi</taxon>
        <taxon>Dikarya</taxon>
        <taxon>Basidiomycota</taxon>
        <taxon>Agaricomycotina</taxon>
        <taxon>Agaricomycetes</taxon>
        <taxon>Polyporales</taxon>
        <taxon>Polyporaceae</taxon>
        <taxon>Lentinus</taxon>
    </lineage>
</organism>
<feature type="compositionally biased region" description="Polar residues" evidence="1">
    <location>
        <begin position="907"/>
        <end position="919"/>
    </location>
</feature>
<feature type="region of interest" description="Disordered" evidence="1">
    <location>
        <begin position="814"/>
        <end position="923"/>
    </location>
</feature>
<gene>
    <name evidence="3" type="ORF">OH76DRAFT_1478611</name>
</gene>
<keyword evidence="2" id="KW-0732">Signal</keyword>
<feature type="compositionally biased region" description="Low complexity" evidence="1">
    <location>
        <begin position="626"/>
        <end position="640"/>
    </location>
</feature>
<dbReference type="Proteomes" id="UP000256964">
    <property type="component" value="Unassembled WGS sequence"/>
</dbReference>
<evidence type="ECO:0000313" key="4">
    <source>
        <dbReference type="Proteomes" id="UP000256964"/>
    </source>
</evidence>
<proteinExistence type="predicted"/>
<feature type="region of interest" description="Disordered" evidence="1">
    <location>
        <begin position="216"/>
        <end position="235"/>
    </location>
</feature>
<feature type="signal peptide" evidence="2">
    <location>
        <begin position="1"/>
        <end position="23"/>
    </location>
</feature>
<feature type="region of interest" description="Disordered" evidence="1">
    <location>
        <begin position="402"/>
        <end position="446"/>
    </location>
</feature>
<feature type="compositionally biased region" description="Low complexity" evidence="1">
    <location>
        <begin position="249"/>
        <end position="260"/>
    </location>
</feature>
<feature type="compositionally biased region" description="Low complexity" evidence="1">
    <location>
        <begin position="824"/>
        <end position="841"/>
    </location>
</feature>
<feature type="compositionally biased region" description="Basic residues" evidence="1">
    <location>
        <begin position="686"/>
        <end position="695"/>
    </location>
</feature>
<feature type="compositionally biased region" description="Basic and acidic residues" evidence="1">
    <location>
        <begin position="419"/>
        <end position="434"/>
    </location>
</feature>
<evidence type="ECO:0000256" key="1">
    <source>
        <dbReference type="SAM" id="MobiDB-lite"/>
    </source>
</evidence>
<sequence>MPHNARLHAILASVLPLLPLLFPDEPDDSEVDLWPWVAAPFPKARIPQYISASFSIGSISKDSIARELNASLTPEILDALTESWDDLPPVFEALDTIWKSLHHYIPCLNILTPSRSIGAAIILLVAVVVLFSRRKWKPPGRTLGPPVLAILHDATAALMGDRNSVMSSTCGEQARVSVSLLSAPVLSRPQAPLSSQSAITLGAAAQDLVPDPRLVAAPSSLHMPDRSQPSVRTNVERASSIQTLVLGDSPCRPRSPSSPRGTTTQEASPMKLTSGHDVDPPATVHIRAASPVFWCSDLASVQSALLLENCSTSQLACHVGSPSLLRAGEEQDGPPRSSWSLEKACEKAPFECDALVSPAPDGYWTAPSSPQPQPQSQPHAVFEPRFFLPQPSIPLTRDQLKAAPPLITDEVINGVPTDVSEKTEEPESESDHGSPHGSPSTPRARWFSGIRGGRLAMVDDRGITYGAKQRHPTDGVMSSPETDTFTGFQLMMPQPLLGVVAPSPLLTMTTRESRPPGLDAATDGEQPEDTDHSEDETHPGLLSGSPAPAADDENPGSDSPTIHVLRSDSPNSILTVMPDSQEAQLSEAASAAGPVYAPVDIDASNDARDALEAAEVEDHLSSPYDGESPGSSSRGRSPEPVRLTASVPLDIEVPSAAEAEPSPSLASGSRKGPPTFATAQTPPTRKYSRSHSRRRNSVVIASSGLVGGRPFALTPQGIDYAAEQLEAEVAAGERGRRCRRQSITAEARAKHVDRSISRRGYEPVKEERRNHLEHVPARVDRDILDGARYPPLASGVQERRAVCEIGRSRTKTIARSTSSVRLEATPASASRSRSASVGPSSKVPRATSEPPMQRVGNECPARDNTVPNQGKRSPKLGRTSYSDIVAHSKSRESCSRTQSERPLASVSAASSAREGSTTVEDLPTEEQAVFDRKGKGCAIDETAAEGVSTELACFKPSSPLSNSASDFSSFVPSRVGPVRKDSVDLKAGTSLRTYQLRVIAQRSIIEKLLRRGESEHVYRAIASTGSLADSSLGDTDAASSAPLRLPAATCNATDSTGDYGFSTRGLSSQITAAHEQDLSEPAPHRQDKRLKSITLPPRRDRLPSALATPAFSFAVLGDHCDETQDLIATSRGDILWSPSLGSSVTVRLGSLSSLTSIGSDSHIRQSSAPTPCSPDVPTTFNPFSPSVSQAGFSSDEGEQVLMRPDVPASSSWIFATHKGTDAGTPNRGHQTVPQARRRASTNSMSAQAAGEPSTWLTGGRFDGMKRNVLIH</sequence>
<feature type="region of interest" description="Disordered" evidence="1">
    <location>
        <begin position="1217"/>
        <end position="1258"/>
    </location>
</feature>
<feature type="region of interest" description="Disordered" evidence="1">
    <location>
        <begin position="615"/>
        <end position="640"/>
    </location>
</feature>
<feature type="region of interest" description="Disordered" evidence="1">
    <location>
        <begin position="242"/>
        <end position="279"/>
    </location>
</feature>
<evidence type="ECO:0000256" key="2">
    <source>
        <dbReference type="SAM" id="SignalP"/>
    </source>
</evidence>
<evidence type="ECO:0008006" key="5">
    <source>
        <dbReference type="Google" id="ProtNLM"/>
    </source>
</evidence>
<evidence type="ECO:0000313" key="3">
    <source>
        <dbReference type="EMBL" id="RDX55161.1"/>
    </source>
</evidence>
<feature type="region of interest" description="Disordered" evidence="1">
    <location>
        <begin position="654"/>
        <end position="695"/>
    </location>
</feature>
<feature type="region of interest" description="Disordered" evidence="1">
    <location>
        <begin position="508"/>
        <end position="574"/>
    </location>
</feature>
<dbReference type="OrthoDB" id="2758848at2759"/>
<feature type="compositionally biased region" description="Low complexity" evidence="1">
    <location>
        <begin position="654"/>
        <end position="664"/>
    </location>
</feature>
<feature type="chain" id="PRO_5016563320" description="Proteophosphoglycan ppg4" evidence="2">
    <location>
        <begin position="24"/>
        <end position="1271"/>
    </location>
</feature>
<keyword evidence="4" id="KW-1185">Reference proteome</keyword>
<accession>A0A371DRM5</accession>
<feature type="compositionally biased region" description="Acidic residues" evidence="1">
    <location>
        <begin position="525"/>
        <end position="534"/>
    </location>
</feature>
<reference evidence="3 4" key="1">
    <citation type="journal article" date="2018" name="Biotechnol. Biofuels">
        <title>Integrative visual omics of the white-rot fungus Polyporus brumalis exposes the biotechnological potential of its oxidative enzymes for delignifying raw plant biomass.</title>
        <authorList>
            <person name="Miyauchi S."/>
            <person name="Rancon A."/>
            <person name="Drula E."/>
            <person name="Hage H."/>
            <person name="Chaduli D."/>
            <person name="Favel A."/>
            <person name="Grisel S."/>
            <person name="Henrissat B."/>
            <person name="Herpoel-Gimbert I."/>
            <person name="Ruiz-Duenas F.J."/>
            <person name="Chevret D."/>
            <person name="Hainaut M."/>
            <person name="Lin J."/>
            <person name="Wang M."/>
            <person name="Pangilinan J."/>
            <person name="Lipzen A."/>
            <person name="Lesage-Meessen L."/>
            <person name="Navarro D."/>
            <person name="Riley R."/>
            <person name="Grigoriev I.V."/>
            <person name="Zhou S."/>
            <person name="Raouche S."/>
            <person name="Rosso M.N."/>
        </authorList>
    </citation>
    <scope>NUCLEOTIDE SEQUENCE [LARGE SCALE GENOMIC DNA]</scope>
    <source>
        <strain evidence="3 4">BRFM 1820</strain>
    </source>
</reference>
<name>A0A371DRM5_9APHY</name>
<feature type="compositionally biased region" description="Low complexity" evidence="1">
    <location>
        <begin position="673"/>
        <end position="684"/>
    </location>
</feature>